<protein>
    <submittedName>
        <fullName evidence="3">Molybdopterin-dependent oxidoreductase</fullName>
    </submittedName>
</protein>
<dbReference type="SUPFAM" id="SSF48695">
    <property type="entry name" value="Multiheme cytochromes"/>
    <property type="match status" value="1"/>
</dbReference>
<evidence type="ECO:0000313" key="3">
    <source>
        <dbReference type="EMBL" id="MVN59275.1"/>
    </source>
</evidence>
<dbReference type="PANTHER" id="PTHR19372">
    <property type="entry name" value="SULFITE REDUCTASE"/>
    <property type="match status" value="1"/>
</dbReference>
<keyword evidence="1" id="KW-0732">Signal</keyword>
<dbReference type="PANTHER" id="PTHR19372:SF7">
    <property type="entry name" value="SULFITE OXIDASE, MITOCHONDRIAL"/>
    <property type="match status" value="1"/>
</dbReference>
<feature type="domain" description="Oxidoreductase molybdopterin-binding" evidence="2">
    <location>
        <begin position="245"/>
        <end position="388"/>
    </location>
</feature>
<dbReference type="InterPro" id="IPR036280">
    <property type="entry name" value="Multihaem_cyt_sf"/>
</dbReference>
<dbReference type="GO" id="GO:0008482">
    <property type="term" value="F:sulfite oxidase activity"/>
    <property type="evidence" value="ECO:0007669"/>
    <property type="project" value="TreeGrafter"/>
</dbReference>
<dbReference type="Gene3D" id="2.60.40.650">
    <property type="match status" value="1"/>
</dbReference>
<evidence type="ECO:0000259" key="2">
    <source>
        <dbReference type="Pfam" id="PF00174"/>
    </source>
</evidence>
<dbReference type="AlphaFoldDB" id="A0A7K1T6K2"/>
<dbReference type="GO" id="GO:0043546">
    <property type="term" value="F:molybdopterin cofactor binding"/>
    <property type="evidence" value="ECO:0007669"/>
    <property type="project" value="TreeGrafter"/>
</dbReference>
<comment type="caution">
    <text evidence="3">The sequence shown here is derived from an EMBL/GenBank/DDBJ whole genome shotgun (WGS) entry which is preliminary data.</text>
</comment>
<dbReference type="InterPro" id="IPR014756">
    <property type="entry name" value="Ig_E-set"/>
</dbReference>
<sequence length="510" mass="54565">MPLNTLVTTRRPSPRRAALAVAAVSLVLALAVGCAPQTPVASDGSSETGTDDSATTLAVTSPEEVDAGLLPANTYNEAFVNAGSRGCGSCHGDLGLLMENSGLNHIKIEGEYGKQVTIADCLPCHRQHWVGAGPYYGDMLHERHYSSDSFDGNCWSCHAQDSSGEVGEYQWELWDEYKYTASLGGFPEDYFDDRVKGWLQQRGSSATGSMANMSLDAEPQLDVSLSQDVLDEEDVFVLNNYGTLEVDVTQWGLNVTGVNEEKTLTLQDLQALPQTEMTVTQVCYTSAINSPFAANIPMKGVLLSDVIEACGGLAGGTNTFALAGADGWATAYIIDFMVQNNAMIALEYFGHPLTADQGYPATLVIPGMPGAPWVKHIVALSGLEQPAEALVNSYALRSDGVTSHKANSAWFQSDGVTAKAGEPLELAGYGFAWSGTDLIAPLATISFSFDYGATWHDVPIPEGADPYQWSTFTATWTPQAPGTYMAWVKATNADGFEQEQPSGLFVVVEE</sequence>
<dbReference type="GO" id="GO:0006790">
    <property type="term" value="P:sulfur compound metabolic process"/>
    <property type="evidence" value="ECO:0007669"/>
    <property type="project" value="TreeGrafter"/>
</dbReference>
<proteinExistence type="predicted"/>
<dbReference type="Gene3D" id="3.90.420.10">
    <property type="entry name" value="Oxidoreductase, molybdopterin-binding domain"/>
    <property type="match status" value="1"/>
</dbReference>
<dbReference type="InterPro" id="IPR036374">
    <property type="entry name" value="OxRdtase_Mopterin-bd_sf"/>
</dbReference>
<evidence type="ECO:0000256" key="1">
    <source>
        <dbReference type="SAM" id="SignalP"/>
    </source>
</evidence>
<dbReference type="SUPFAM" id="SSF56524">
    <property type="entry name" value="Oxidoreductase molybdopterin-binding domain"/>
    <property type="match status" value="1"/>
</dbReference>
<organism evidence="3 4">
    <name type="scientific">Adlercreutzia rubneri</name>
    <dbReference type="NCBI Taxonomy" id="2916441"/>
    <lineage>
        <taxon>Bacteria</taxon>
        <taxon>Bacillati</taxon>
        <taxon>Actinomycetota</taxon>
        <taxon>Coriobacteriia</taxon>
        <taxon>Eggerthellales</taxon>
        <taxon>Eggerthellaceae</taxon>
        <taxon>Adlercreutzia</taxon>
    </lineage>
</organism>
<accession>A0A7K1T6K2</accession>
<dbReference type="Proteomes" id="UP000488839">
    <property type="component" value="Unassembled WGS sequence"/>
</dbReference>
<dbReference type="EMBL" id="WPOO01000014">
    <property type="protein sequence ID" value="MVN59275.1"/>
    <property type="molecule type" value="Genomic_DNA"/>
</dbReference>
<dbReference type="GO" id="GO:0020037">
    <property type="term" value="F:heme binding"/>
    <property type="evidence" value="ECO:0007669"/>
    <property type="project" value="TreeGrafter"/>
</dbReference>
<reference evidence="3 4" key="1">
    <citation type="submission" date="2019-11" db="EMBL/GenBank/DDBJ databases">
        <title>Whole genome shotgun sequencing (WGS) data from Adlercreutzia equolifaciens ResAG-91, Eggerthella lenta MRI-F36, MRI-F37, MRI-F40, ResAG-49, ResAG-88, ResAG-121, ResAG-145, and Gordonibacter sp. ResAG-5, ResAG-26, ResAG-43, ResAG-50, ResAG-59.</title>
        <authorList>
            <person name="Stoll D.A."/>
            <person name="Danylec N."/>
            <person name="Franz C.M.A.P."/>
            <person name="Huch M."/>
        </authorList>
    </citation>
    <scope>NUCLEOTIDE SEQUENCE [LARGE SCALE GENOMIC DNA]</scope>
    <source>
        <strain evidence="3 4">ResAG-91</strain>
    </source>
</reference>
<dbReference type="InterPro" id="IPR000572">
    <property type="entry name" value="OxRdtase_Mopterin-bd_dom"/>
</dbReference>
<keyword evidence="4" id="KW-1185">Reference proteome</keyword>
<evidence type="ECO:0000313" key="4">
    <source>
        <dbReference type="Proteomes" id="UP000488839"/>
    </source>
</evidence>
<feature type="chain" id="PRO_5029717265" evidence="1">
    <location>
        <begin position="42"/>
        <end position="510"/>
    </location>
</feature>
<dbReference type="SUPFAM" id="SSF81296">
    <property type="entry name" value="E set domains"/>
    <property type="match status" value="1"/>
</dbReference>
<dbReference type="Pfam" id="PF00174">
    <property type="entry name" value="Oxidored_molyb"/>
    <property type="match status" value="1"/>
</dbReference>
<gene>
    <name evidence="3" type="ORF">GO707_08565</name>
</gene>
<feature type="signal peptide" evidence="1">
    <location>
        <begin position="1"/>
        <end position="41"/>
    </location>
</feature>
<name>A0A7K1T6K2_9ACTN</name>